<dbReference type="EMBL" id="KZ857379">
    <property type="protein sequence ID" value="RDX57328.1"/>
    <property type="molecule type" value="Genomic_DNA"/>
</dbReference>
<protein>
    <submittedName>
        <fullName evidence="2">Uncharacterized protein</fullName>
    </submittedName>
</protein>
<organism evidence="2 3">
    <name type="scientific">Lentinus brumalis</name>
    <dbReference type="NCBI Taxonomy" id="2498619"/>
    <lineage>
        <taxon>Eukaryota</taxon>
        <taxon>Fungi</taxon>
        <taxon>Dikarya</taxon>
        <taxon>Basidiomycota</taxon>
        <taxon>Agaricomycotina</taxon>
        <taxon>Agaricomycetes</taxon>
        <taxon>Polyporales</taxon>
        <taxon>Polyporaceae</taxon>
        <taxon>Lentinus</taxon>
    </lineage>
</organism>
<reference evidence="2 3" key="1">
    <citation type="journal article" date="2018" name="Biotechnol. Biofuels">
        <title>Integrative visual omics of the white-rot fungus Polyporus brumalis exposes the biotechnological potential of its oxidative enzymes for delignifying raw plant biomass.</title>
        <authorList>
            <person name="Miyauchi S."/>
            <person name="Rancon A."/>
            <person name="Drula E."/>
            <person name="Hage H."/>
            <person name="Chaduli D."/>
            <person name="Favel A."/>
            <person name="Grisel S."/>
            <person name="Henrissat B."/>
            <person name="Herpoel-Gimbert I."/>
            <person name="Ruiz-Duenas F.J."/>
            <person name="Chevret D."/>
            <person name="Hainaut M."/>
            <person name="Lin J."/>
            <person name="Wang M."/>
            <person name="Pangilinan J."/>
            <person name="Lipzen A."/>
            <person name="Lesage-Meessen L."/>
            <person name="Navarro D."/>
            <person name="Riley R."/>
            <person name="Grigoriev I.V."/>
            <person name="Zhou S."/>
            <person name="Raouche S."/>
            <person name="Rosso M.N."/>
        </authorList>
    </citation>
    <scope>NUCLEOTIDE SEQUENCE [LARGE SCALE GENOMIC DNA]</scope>
    <source>
        <strain evidence="2 3">BRFM 1820</strain>
    </source>
</reference>
<dbReference type="OrthoDB" id="2753918at2759"/>
<dbReference type="AlphaFoldDB" id="A0A371DXV2"/>
<accession>A0A371DXV2</accession>
<keyword evidence="3" id="KW-1185">Reference proteome</keyword>
<dbReference type="Proteomes" id="UP000256964">
    <property type="component" value="Unassembled WGS sequence"/>
</dbReference>
<feature type="region of interest" description="Disordered" evidence="1">
    <location>
        <begin position="63"/>
        <end position="123"/>
    </location>
</feature>
<feature type="compositionally biased region" description="Low complexity" evidence="1">
    <location>
        <begin position="85"/>
        <end position="120"/>
    </location>
</feature>
<evidence type="ECO:0000256" key="1">
    <source>
        <dbReference type="SAM" id="MobiDB-lite"/>
    </source>
</evidence>
<name>A0A371DXV2_9APHY</name>
<gene>
    <name evidence="2" type="ORF">OH76DRAFT_1395121</name>
</gene>
<proteinExistence type="predicted"/>
<evidence type="ECO:0000313" key="3">
    <source>
        <dbReference type="Proteomes" id="UP000256964"/>
    </source>
</evidence>
<sequence length="238" mass="25470">MDATFVHPTASTLAGPGITSTFIPAPSTTSTVKGAHPTCRPNKADLEHVLLRAQRRTYSRRIRESLGHGLPSGITQRSTRAVAGSFPSSRASTPSSLSYPSTPCTSSASTTTDTDTSLASPVNCTPLPLPIPTGQYFPDAPSPSLLPTPSFESAAPATRPRYGPARNTMGREHSFVTHGDPALTPRHVFPPNLRRTPGAPVWADDAQSYFRGPMGLGITNMHIDVDGKDRVLVEQYYF</sequence>
<evidence type="ECO:0000313" key="2">
    <source>
        <dbReference type="EMBL" id="RDX57328.1"/>
    </source>
</evidence>